<dbReference type="EMBL" id="JACEIK010000541">
    <property type="protein sequence ID" value="MCD7458795.1"/>
    <property type="molecule type" value="Genomic_DNA"/>
</dbReference>
<feature type="non-terminal residue" evidence="1">
    <location>
        <position position="57"/>
    </location>
</feature>
<organism evidence="1 2">
    <name type="scientific">Datura stramonium</name>
    <name type="common">Jimsonweed</name>
    <name type="synonym">Common thornapple</name>
    <dbReference type="NCBI Taxonomy" id="4076"/>
    <lineage>
        <taxon>Eukaryota</taxon>
        <taxon>Viridiplantae</taxon>
        <taxon>Streptophyta</taxon>
        <taxon>Embryophyta</taxon>
        <taxon>Tracheophyta</taxon>
        <taxon>Spermatophyta</taxon>
        <taxon>Magnoliopsida</taxon>
        <taxon>eudicotyledons</taxon>
        <taxon>Gunneridae</taxon>
        <taxon>Pentapetalae</taxon>
        <taxon>asterids</taxon>
        <taxon>lamiids</taxon>
        <taxon>Solanales</taxon>
        <taxon>Solanaceae</taxon>
        <taxon>Solanoideae</taxon>
        <taxon>Datureae</taxon>
        <taxon>Datura</taxon>
    </lineage>
</organism>
<sequence length="57" mass="6535">MASSSRNLRTEEYIHFVNDQCQFRHNEQDAPQAGFLHARRRGEGVGVLYASSRDRLG</sequence>
<accession>A0ABS8SIQ1</accession>
<name>A0ABS8SIQ1_DATST</name>
<reference evidence="1 2" key="1">
    <citation type="journal article" date="2021" name="BMC Genomics">
        <title>Datura genome reveals duplications of psychoactive alkaloid biosynthetic genes and high mutation rate following tissue culture.</title>
        <authorList>
            <person name="Rajewski A."/>
            <person name="Carter-House D."/>
            <person name="Stajich J."/>
            <person name="Litt A."/>
        </authorList>
    </citation>
    <scope>NUCLEOTIDE SEQUENCE [LARGE SCALE GENOMIC DNA]</scope>
    <source>
        <strain evidence="1">AR-01</strain>
    </source>
</reference>
<keyword evidence="2" id="KW-1185">Reference proteome</keyword>
<dbReference type="Proteomes" id="UP000823775">
    <property type="component" value="Unassembled WGS sequence"/>
</dbReference>
<gene>
    <name evidence="1" type="ORF">HAX54_039199</name>
</gene>
<evidence type="ECO:0000313" key="2">
    <source>
        <dbReference type="Proteomes" id="UP000823775"/>
    </source>
</evidence>
<comment type="caution">
    <text evidence="1">The sequence shown here is derived from an EMBL/GenBank/DDBJ whole genome shotgun (WGS) entry which is preliminary data.</text>
</comment>
<proteinExistence type="predicted"/>
<evidence type="ECO:0000313" key="1">
    <source>
        <dbReference type="EMBL" id="MCD7458795.1"/>
    </source>
</evidence>
<protein>
    <submittedName>
        <fullName evidence="1">Uncharacterized protein</fullName>
    </submittedName>
</protein>